<dbReference type="Proteomes" id="UP000265515">
    <property type="component" value="Unassembled WGS sequence"/>
</dbReference>
<reference evidence="3 4" key="1">
    <citation type="journal article" date="2018" name="Cell">
        <title>The Chara Genome: Secondary Complexity and Implications for Plant Terrestrialization.</title>
        <authorList>
            <person name="Nishiyama T."/>
            <person name="Sakayama H."/>
            <person name="Vries J.D."/>
            <person name="Buschmann H."/>
            <person name="Saint-Marcoux D."/>
            <person name="Ullrich K.K."/>
            <person name="Haas F.B."/>
            <person name="Vanderstraeten L."/>
            <person name="Becker D."/>
            <person name="Lang D."/>
            <person name="Vosolsobe S."/>
            <person name="Rombauts S."/>
            <person name="Wilhelmsson P.K.I."/>
            <person name="Janitza P."/>
            <person name="Kern R."/>
            <person name="Heyl A."/>
            <person name="Rumpler F."/>
            <person name="Villalobos L.I.A.C."/>
            <person name="Clay J.M."/>
            <person name="Skokan R."/>
            <person name="Toyoda A."/>
            <person name="Suzuki Y."/>
            <person name="Kagoshima H."/>
            <person name="Schijlen E."/>
            <person name="Tajeshwar N."/>
            <person name="Catarino B."/>
            <person name="Hetherington A.J."/>
            <person name="Saltykova A."/>
            <person name="Bonnot C."/>
            <person name="Breuninger H."/>
            <person name="Symeonidi A."/>
            <person name="Radhakrishnan G.V."/>
            <person name="Van Nieuwerburgh F."/>
            <person name="Deforce D."/>
            <person name="Chang C."/>
            <person name="Karol K.G."/>
            <person name="Hedrich R."/>
            <person name="Ulvskov P."/>
            <person name="Glockner G."/>
            <person name="Delwiche C.F."/>
            <person name="Petrasek J."/>
            <person name="Van de Peer Y."/>
            <person name="Friml J."/>
            <person name="Beilby M."/>
            <person name="Dolan L."/>
            <person name="Kohara Y."/>
            <person name="Sugano S."/>
            <person name="Fujiyama A."/>
            <person name="Delaux P.-M."/>
            <person name="Quint M."/>
            <person name="TheiBen G."/>
            <person name="Hagemann M."/>
            <person name="Harholt J."/>
            <person name="Dunand C."/>
            <person name="Zachgo S."/>
            <person name="Langdale J."/>
            <person name="Maumus F."/>
            <person name="Straeten D.V.D."/>
            <person name="Gould S.B."/>
            <person name="Rensing S.A."/>
        </authorList>
    </citation>
    <scope>NUCLEOTIDE SEQUENCE [LARGE SCALE GENOMIC DNA]</scope>
    <source>
        <strain evidence="3 4">S276</strain>
    </source>
</reference>
<accession>A0A388K7I9</accession>
<evidence type="ECO:0000256" key="2">
    <source>
        <dbReference type="SAM" id="MobiDB-lite"/>
    </source>
</evidence>
<dbReference type="STRING" id="69332.A0A388K7I9"/>
<name>A0A388K7I9_CHABU</name>
<evidence type="ECO:0000313" key="4">
    <source>
        <dbReference type="Proteomes" id="UP000265515"/>
    </source>
</evidence>
<dbReference type="AlphaFoldDB" id="A0A388K7I9"/>
<organism evidence="3 4">
    <name type="scientific">Chara braunii</name>
    <name type="common">Braun's stonewort</name>
    <dbReference type="NCBI Taxonomy" id="69332"/>
    <lineage>
        <taxon>Eukaryota</taxon>
        <taxon>Viridiplantae</taxon>
        <taxon>Streptophyta</taxon>
        <taxon>Charophyceae</taxon>
        <taxon>Charales</taxon>
        <taxon>Characeae</taxon>
        <taxon>Chara</taxon>
    </lineage>
</organism>
<evidence type="ECO:0008006" key="5">
    <source>
        <dbReference type="Google" id="ProtNLM"/>
    </source>
</evidence>
<evidence type="ECO:0000313" key="3">
    <source>
        <dbReference type="EMBL" id="GBG66025.1"/>
    </source>
</evidence>
<feature type="region of interest" description="Disordered" evidence="2">
    <location>
        <begin position="300"/>
        <end position="319"/>
    </location>
</feature>
<keyword evidence="4" id="KW-1185">Reference proteome</keyword>
<dbReference type="InterPro" id="IPR050261">
    <property type="entry name" value="FrsA_esterase"/>
</dbReference>
<dbReference type="OrthoDB" id="1901547at2759"/>
<evidence type="ECO:0000256" key="1">
    <source>
        <dbReference type="ARBA" id="ARBA00022801"/>
    </source>
</evidence>
<comment type="caution">
    <text evidence="3">The sequence shown here is derived from an EMBL/GenBank/DDBJ whole genome shotgun (WGS) entry which is preliminary data.</text>
</comment>
<gene>
    <name evidence="3" type="ORF">CBR_g55004</name>
</gene>
<dbReference type="OMA" id="LIFYPGC"/>
<dbReference type="GO" id="GO:0016788">
    <property type="term" value="F:hydrolase activity, acting on ester bonds"/>
    <property type="evidence" value="ECO:0007669"/>
    <property type="project" value="UniProtKB-ARBA"/>
</dbReference>
<proteinExistence type="predicted"/>
<dbReference type="Gene3D" id="3.40.50.1820">
    <property type="entry name" value="alpha/beta hydrolase"/>
    <property type="match status" value="1"/>
</dbReference>
<protein>
    <recommendedName>
        <fullName evidence="5">Dienelactone hydrolase domain-containing protein</fullName>
    </recommendedName>
</protein>
<dbReference type="SUPFAM" id="SSF53474">
    <property type="entry name" value="alpha/beta-Hydrolases"/>
    <property type="match status" value="1"/>
</dbReference>
<dbReference type="PANTHER" id="PTHR22946">
    <property type="entry name" value="DIENELACTONE HYDROLASE DOMAIN-CONTAINING PROTEIN-RELATED"/>
    <property type="match status" value="1"/>
</dbReference>
<dbReference type="Gramene" id="GBG66025">
    <property type="protein sequence ID" value="GBG66025"/>
    <property type="gene ID" value="CBR_g55004"/>
</dbReference>
<dbReference type="InterPro" id="IPR029058">
    <property type="entry name" value="AB_hydrolase_fold"/>
</dbReference>
<dbReference type="PANTHER" id="PTHR22946:SF9">
    <property type="entry name" value="POLYKETIDE TRANSFERASE AF380"/>
    <property type="match status" value="1"/>
</dbReference>
<keyword evidence="1" id="KW-0378">Hydrolase</keyword>
<sequence length="362" mass="38695">MARRLGCGAHCALLGEKMATAMAVTMAMVMPACFPLEGSAVTVKRVSFPGPDGVTLSAVQYEPDAFAANGMRYPAVVMMHGCSGMWSYRNVSAVNKDGTPNLQNHLEKWGLKFARLGVVTLAVDSFTPRGLLAPQEQYQCGGNSSVNPYTTRVQDARRAYEYLMGLSGSGSQQVDGSRVGLLGWSHGAQGTMVEAAATPREADTLRPVADRRFVAVVSFYPGCGTMLGFGETVQGSFWRPYGAMQLHVGSADEFYENCKLRAEIAQAYPYNADLAFPAYPAAPHSFDAFSQTWPVSKCDQEGNSVSTSTSASASGNADKQAQECAMRSADVDALDFFKSHLGLKDTAAIETETASASGYDKL</sequence>
<dbReference type="EMBL" id="BFEA01000068">
    <property type="protein sequence ID" value="GBG66025.1"/>
    <property type="molecule type" value="Genomic_DNA"/>
</dbReference>
<feature type="compositionally biased region" description="Low complexity" evidence="2">
    <location>
        <begin position="304"/>
        <end position="314"/>
    </location>
</feature>